<keyword evidence="2" id="KW-1185">Reference proteome</keyword>
<dbReference type="EMBL" id="PGVE01000078">
    <property type="protein sequence ID" value="PLS02184.1"/>
    <property type="molecule type" value="Genomic_DNA"/>
</dbReference>
<name>A0A2N5H9K7_9BACI</name>
<protein>
    <submittedName>
        <fullName evidence="1">DUF370 domain-containing protein</fullName>
    </submittedName>
</protein>
<dbReference type="OrthoDB" id="9811390at2"/>
<accession>A0A2N5H9K7</accession>
<dbReference type="Proteomes" id="UP000234950">
    <property type="component" value="Unassembled WGS sequence"/>
</dbReference>
<gene>
    <name evidence="1" type="ORF">CVD27_20775</name>
</gene>
<proteinExistence type="predicted"/>
<dbReference type="AlphaFoldDB" id="A0A2N5H9K7"/>
<dbReference type="Pfam" id="PF04025">
    <property type="entry name" value="RemA-like"/>
    <property type="match status" value="1"/>
</dbReference>
<comment type="caution">
    <text evidence="1">The sequence shown here is derived from an EMBL/GenBank/DDBJ whole genome shotgun (WGS) entry which is preliminary data.</text>
</comment>
<organism evidence="1 2">
    <name type="scientific">Neobacillus cucumis</name>
    <dbReference type="NCBI Taxonomy" id="1740721"/>
    <lineage>
        <taxon>Bacteria</taxon>
        <taxon>Bacillati</taxon>
        <taxon>Bacillota</taxon>
        <taxon>Bacilli</taxon>
        <taxon>Bacillales</taxon>
        <taxon>Bacillaceae</taxon>
        <taxon>Neobacillus</taxon>
    </lineage>
</organism>
<dbReference type="InterPro" id="IPR007169">
    <property type="entry name" value="RemA-like"/>
</dbReference>
<reference evidence="1 2" key="1">
    <citation type="submission" date="2017-11" db="EMBL/GenBank/DDBJ databases">
        <title>Comparitive Functional Genomics of Dry Heat Resistant strains isolated from the Viking Spacecraft.</title>
        <authorList>
            <person name="Seuylemezian A."/>
            <person name="Cooper K."/>
            <person name="Vaishampayan P."/>
        </authorList>
    </citation>
    <scope>NUCLEOTIDE SEQUENCE [LARGE SCALE GENOMIC DNA]</scope>
    <source>
        <strain evidence="1 2">V32-6</strain>
    </source>
</reference>
<dbReference type="NCBIfam" id="NF046065">
    <property type="entry name" value="MtxRegRemB"/>
    <property type="match status" value="1"/>
</dbReference>
<evidence type="ECO:0000313" key="1">
    <source>
        <dbReference type="EMBL" id="PLS02184.1"/>
    </source>
</evidence>
<evidence type="ECO:0000313" key="2">
    <source>
        <dbReference type="Proteomes" id="UP000234950"/>
    </source>
</evidence>
<dbReference type="RefSeq" id="WP_101650068.1">
    <property type="nucleotide sequence ID" value="NZ_PGVE01000078.1"/>
</dbReference>
<sequence length="82" mass="9482">MYIHIGEDLNIRAKDIISILDKESANQSSLVEEYLKRQSERVINLTKNPYKSIIITCEKVYLSPIASGTLKKRSNQMNIHEF</sequence>